<dbReference type="Pfam" id="PF16488">
    <property type="entry name" value="ArgoL2"/>
    <property type="match status" value="1"/>
</dbReference>
<evidence type="ECO:0000256" key="1">
    <source>
        <dbReference type="SAM" id="MobiDB-lite"/>
    </source>
</evidence>
<feature type="compositionally biased region" description="Low complexity" evidence="1">
    <location>
        <begin position="14"/>
        <end position="25"/>
    </location>
</feature>
<dbReference type="GO" id="GO:0003723">
    <property type="term" value="F:RNA binding"/>
    <property type="evidence" value="ECO:0007669"/>
    <property type="project" value="InterPro"/>
</dbReference>
<dbReference type="EMBL" id="KZ997417">
    <property type="protein sequence ID" value="RKO87447.1"/>
    <property type="molecule type" value="Genomic_DNA"/>
</dbReference>
<organism evidence="3 4">
    <name type="scientific">Blyttiomyces helicus</name>
    <dbReference type="NCBI Taxonomy" id="388810"/>
    <lineage>
        <taxon>Eukaryota</taxon>
        <taxon>Fungi</taxon>
        <taxon>Fungi incertae sedis</taxon>
        <taxon>Chytridiomycota</taxon>
        <taxon>Chytridiomycota incertae sedis</taxon>
        <taxon>Chytridiomycetes</taxon>
        <taxon>Chytridiomycetes incertae sedis</taxon>
        <taxon>Blyttiomyces</taxon>
    </lineage>
</organism>
<dbReference type="SUPFAM" id="SSF101690">
    <property type="entry name" value="PAZ domain"/>
    <property type="match status" value="1"/>
</dbReference>
<dbReference type="Pfam" id="PF16486">
    <property type="entry name" value="ArgoN"/>
    <property type="match status" value="1"/>
</dbReference>
<dbReference type="InterPro" id="IPR032474">
    <property type="entry name" value="Argonaute_N"/>
</dbReference>
<protein>
    <recommendedName>
        <fullName evidence="2">PAZ domain-containing protein</fullName>
    </recommendedName>
</protein>
<dbReference type="PROSITE" id="PS50821">
    <property type="entry name" value="PAZ"/>
    <property type="match status" value="1"/>
</dbReference>
<accession>A0A4V1IQR2</accession>
<proteinExistence type="predicted"/>
<dbReference type="Gene3D" id="2.170.260.10">
    <property type="entry name" value="paz domain"/>
    <property type="match status" value="1"/>
</dbReference>
<sequence length="575" mass="63634">MARPHNQQDPLGPLFPAFASLSLAPPSLPPPPPRPPALPPPQTALQVSPFPRRPPLGTTGRPLQIRTNFFPILTLPGANIHHYDVRIFPDTNPRTSRRLYALWEDMHSRGGGLLVATKPVFDGRRNLFAPRALGLAGDEATFELELLNDDAELFPARARQNLRRFQITLKKVGEINMAHLHDFLEGNTVVSVPSNAVVALDILLRHRPSMLYTTVGKCFYTPEGAAQIANGAELWQGFHQSARPARSMMLLNLDVSATAFYEAGPVVDIIARIIGRRSAEELREPLSERDRVRVEKALRGVKIVTTHRGSGKRKWKIARLTLSSAARTTFPMKEEGGREETVQGYFRERYGVDLRFSFLPCLVVGDPLKNVFLPAEVCVVLQGQRILRKLNEKQTSDMIRFTCQPPSVRSQKISSGFNLLLTSDNAYLSDFNVSISREMATVNARVLPVPTLSYHPSSRESTIVPREGSWNLRDKKVAQGATLHAWSAVIFASERDMPIAVVSKFLQELVATCVDTGLDVRHAVPPIRHANPSGNIEAVLKASFMDAGTATGVKPDLVFCVLPNSGVPLYAEIKR</sequence>
<name>A0A4V1IQR2_9FUNG</name>
<dbReference type="InterPro" id="IPR003100">
    <property type="entry name" value="PAZ_dom"/>
</dbReference>
<evidence type="ECO:0000313" key="4">
    <source>
        <dbReference type="Proteomes" id="UP000269721"/>
    </source>
</evidence>
<dbReference type="CDD" id="cd02846">
    <property type="entry name" value="PAZ_argonaute_like"/>
    <property type="match status" value="1"/>
</dbReference>
<dbReference type="AlphaFoldDB" id="A0A4V1IQR2"/>
<dbReference type="InterPro" id="IPR032472">
    <property type="entry name" value="ArgoL2"/>
</dbReference>
<dbReference type="Proteomes" id="UP000269721">
    <property type="component" value="Unassembled WGS sequence"/>
</dbReference>
<dbReference type="InterPro" id="IPR036085">
    <property type="entry name" value="PAZ_dom_sf"/>
</dbReference>
<evidence type="ECO:0000259" key="2">
    <source>
        <dbReference type="PROSITE" id="PS50821"/>
    </source>
</evidence>
<feature type="compositionally biased region" description="Pro residues" evidence="1">
    <location>
        <begin position="26"/>
        <end position="42"/>
    </location>
</feature>
<evidence type="ECO:0000313" key="3">
    <source>
        <dbReference type="EMBL" id="RKO87447.1"/>
    </source>
</evidence>
<dbReference type="PANTHER" id="PTHR22891">
    <property type="entry name" value="EUKARYOTIC TRANSLATION INITIATION FACTOR 2C"/>
    <property type="match status" value="1"/>
</dbReference>
<gene>
    <name evidence="3" type="ORF">BDK51DRAFT_17710</name>
</gene>
<dbReference type="Pfam" id="PF08699">
    <property type="entry name" value="ArgoL1"/>
    <property type="match status" value="1"/>
</dbReference>
<reference evidence="4" key="1">
    <citation type="journal article" date="2018" name="Nat. Microbiol.">
        <title>Leveraging single-cell genomics to expand the fungal tree of life.</title>
        <authorList>
            <person name="Ahrendt S.R."/>
            <person name="Quandt C.A."/>
            <person name="Ciobanu D."/>
            <person name="Clum A."/>
            <person name="Salamov A."/>
            <person name="Andreopoulos B."/>
            <person name="Cheng J.F."/>
            <person name="Woyke T."/>
            <person name="Pelin A."/>
            <person name="Henrissat B."/>
            <person name="Reynolds N.K."/>
            <person name="Benny G.L."/>
            <person name="Smith M.E."/>
            <person name="James T.Y."/>
            <person name="Grigoriev I.V."/>
        </authorList>
    </citation>
    <scope>NUCLEOTIDE SEQUENCE [LARGE SCALE GENOMIC DNA]</scope>
</reference>
<dbReference type="Pfam" id="PF02170">
    <property type="entry name" value="PAZ"/>
    <property type="match status" value="1"/>
</dbReference>
<feature type="domain" description="PAZ" evidence="2">
    <location>
        <begin position="265"/>
        <end position="382"/>
    </location>
</feature>
<dbReference type="OrthoDB" id="10252740at2759"/>
<dbReference type="Gene3D" id="3.40.50.2300">
    <property type="match status" value="1"/>
</dbReference>
<feature type="region of interest" description="Disordered" evidence="1">
    <location>
        <begin position="1"/>
        <end position="62"/>
    </location>
</feature>
<keyword evidence="4" id="KW-1185">Reference proteome</keyword>
<dbReference type="Pfam" id="PF16487">
    <property type="entry name" value="ArgoMid"/>
    <property type="match status" value="1"/>
</dbReference>
<dbReference type="SMART" id="SM00949">
    <property type="entry name" value="PAZ"/>
    <property type="match status" value="1"/>
</dbReference>
<dbReference type="InterPro" id="IPR032473">
    <property type="entry name" value="Argonaute_Mid_dom"/>
</dbReference>
<feature type="non-terminal residue" evidence="3">
    <location>
        <position position="575"/>
    </location>
</feature>
<dbReference type="InterPro" id="IPR014811">
    <property type="entry name" value="ArgoL1"/>
</dbReference>
<dbReference type="SMART" id="SM01163">
    <property type="entry name" value="DUF1785"/>
    <property type="match status" value="1"/>
</dbReference>